<dbReference type="Proteomes" id="UP000199537">
    <property type="component" value="Unassembled WGS sequence"/>
</dbReference>
<dbReference type="SMART" id="SM00448">
    <property type="entry name" value="REC"/>
    <property type="match status" value="1"/>
</dbReference>
<keyword evidence="5" id="KW-1185">Reference proteome</keyword>
<dbReference type="AlphaFoldDB" id="A0A1I7NHL9"/>
<organism evidence="4 5">
    <name type="scientific">Thermoflavifilum thermophilum</name>
    <dbReference type="NCBI Taxonomy" id="1393122"/>
    <lineage>
        <taxon>Bacteria</taxon>
        <taxon>Pseudomonadati</taxon>
        <taxon>Bacteroidota</taxon>
        <taxon>Chitinophagia</taxon>
        <taxon>Chitinophagales</taxon>
        <taxon>Chitinophagaceae</taxon>
        <taxon>Thermoflavifilum</taxon>
    </lineage>
</organism>
<feature type="modified residue" description="4-aspartylphosphate" evidence="1">
    <location>
        <position position="59"/>
    </location>
</feature>
<dbReference type="CDD" id="cd17536">
    <property type="entry name" value="REC_YesN-like"/>
    <property type="match status" value="1"/>
</dbReference>
<dbReference type="Pfam" id="PF00072">
    <property type="entry name" value="Response_reg"/>
    <property type="match status" value="1"/>
</dbReference>
<dbReference type="SUPFAM" id="SSF52172">
    <property type="entry name" value="CheY-like"/>
    <property type="match status" value="1"/>
</dbReference>
<dbReference type="Gene3D" id="2.40.50.1020">
    <property type="entry name" value="LytTr DNA-binding domain"/>
    <property type="match status" value="1"/>
</dbReference>
<dbReference type="PANTHER" id="PTHR37299:SF1">
    <property type="entry name" value="STAGE 0 SPORULATION PROTEIN A HOMOLOG"/>
    <property type="match status" value="1"/>
</dbReference>
<dbReference type="SMART" id="SM00850">
    <property type="entry name" value="LytTR"/>
    <property type="match status" value="1"/>
</dbReference>
<dbReference type="PANTHER" id="PTHR37299">
    <property type="entry name" value="TRANSCRIPTIONAL REGULATOR-RELATED"/>
    <property type="match status" value="1"/>
</dbReference>
<keyword evidence="1" id="KW-0597">Phosphoprotein</keyword>
<evidence type="ECO:0000256" key="1">
    <source>
        <dbReference type="PROSITE-ProRule" id="PRU00169"/>
    </source>
</evidence>
<dbReference type="STRING" id="1393122.SAMN05660895_1920"/>
<evidence type="ECO:0000259" key="3">
    <source>
        <dbReference type="PROSITE" id="PS50930"/>
    </source>
</evidence>
<dbReference type="InterPro" id="IPR001789">
    <property type="entry name" value="Sig_transdc_resp-reg_receiver"/>
</dbReference>
<dbReference type="GO" id="GO:0003677">
    <property type="term" value="F:DNA binding"/>
    <property type="evidence" value="ECO:0007669"/>
    <property type="project" value="InterPro"/>
</dbReference>
<evidence type="ECO:0000259" key="2">
    <source>
        <dbReference type="PROSITE" id="PS50110"/>
    </source>
</evidence>
<gene>
    <name evidence="4" type="ORF">SAMN05660895_1920</name>
</gene>
<proteinExistence type="predicted"/>
<dbReference type="PROSITE" id="PS50110">
    <property type="entry name" value="RESPONSE_REGULATORY"/>
    <property type="match status" value="1"/>
</dbReference>
<evidence type="ECO:0000313" key="4">
    <source>
        <dbReference type="EMBL" id="SFV34160.1"/>
    </source>
</evidence>
<protein>
    <submittedName>
        <fullName evidence="4">Two component transcriptional regulator, LytTR family</fullName>
    </submittedName>
</protein>
<feature type="domain" description="Response regulatory" evidence="2">
    <location>
        <begin position="7"/>
        <end position="120"/>
    </location>
</feature>
<dbReference type="PROSITE" id="PS50930">
    <property type="entry name" value="HTH_LYTTR"/>
    <property type="match status" value="1"/>
</dbReference>
<dbReference type="Gene3D" id="3.40.50.2300">
    <property type="match status" value="1"/>
</dbReference>
<dbReference type="RefSeq" id="WP_177224184.1">
    <property type="nucleotide sequence ID" value="NZ_FPCJ01000001.1"/>
</dbReference>
<sequence length="256" mass="30082">MQTKKIKILIVDDEQECIDTLKAMMKFHVPEAEVVAEGQSVEQAVRAIHQFEPQLVMLDIEMPRMNGFSLFQFFQNPQFDVIFVTAYENYALKAIKFNALDYILKPYSAAELKAAVEKCVRKYQLQKPLGDQLATLIYNMHQQENQEQKIALPIARGFQFVQVKEIIRCEAMGSYTRVHFTQLPHLVVCRTLKEFEFLLEDHQFFRIHQSHLINYQHIHQFVKGNRSYVIMDDGAEIEVARRRLQDFIQLISRADR</sequence>
<dbReference type="GO" id="GO:0000156">
    <property type="term" value="F:phosphorelay response regulator activity"/>
    <property type="evidence" value="ECO:0007669"/>
    <property type="project" value="InterPro"/>
</dbReference>
<dbReference type="Pfam" id="PF04397">
    <property type="entry name" value="LytTR"/>
    <property type="match status" value="1"/>
</dbReference>
<reference evidence="5" key="1">
    <citation type="submission" date="2016-10" db="EMBL/GenBank/DDBJ databases">
        <authorList>
            <person name="Varghese N."/>
            <person name="Submissions S."/>
        </authorList>
    </citation>
    <scope>NUCLEOTIDE SEQUENCE [LARGE SCALE GENOMIC DNA]</scope>
    <source>
        <strain evidence="5">DSM 14807</strain>
    </source>
</reference>
<name>A0A1I7NHL9_9BACT</name>
<dbReference type="InterPro" id="IPR046947">
    <property type="entry name" value="LytR-like"/>
</dbReference>
<feature type="domain" description="HTH LytTR-type" evidence="3">
    <location>
        <begin position="150"/>
        <end position="253"/>
    </location>
</feature>
<evidence type="ECO:0000313" key="5">
    <source>
        <dbReference type="Proteomes" id="UP000199537"/>
    </source>
</evidence>
<dbReference type="InterPro" id="IPR007492">
    <property type="entry name" value="LytTR_DNA-bd_dom"/>
</dbReference>
<dbReference type="EMBL" id="FPCJ01000001">
    <property type="protein sequence ID" value="SFV34160.1"/>
    <property type="molecule type" value="Genomic_DNA"/>
</dbReference>
<accession>A0A1I7NHL9</accession>
<dbReference type="InterPro" id="IPR011006">
    <property type="entry name" value="CheY-like_superfamily"/>
</dbReference>